<evidence type="ECO:0000313" key="4">
    <source>
        <dbReference type="EMBL" id="MFC4132898.1"/>
    </source>
</evidence>
<dbReference type="Pfam" id="PF00583">
    <property type="entry name" value="Acetyltransf_1"/>
    <property type="match status" value="2"/>
</dbReference>
<keyword evidence="2" id="KW-0012">Acyltransferase</keyword>
<dbReference type="RefSeq" id="WP_253752294.1">
    <property type="nucleotide sequence ID" value="NZ_JAMZDZ010000001.1"/>
</dbReference>
<dbReference type="PANTHER" id="PTHR43072:SF23">
    <property type="entry name" value="UPF0039 PROTEIN C11D3.02C"/>
    <property type="match status" value="1"/>
</dbReference>
<accession>A0ABV8LQU2</accession>
<dbReference type="Gene3D" id="3.40.630.30">
    <property type="match status" value="2"/>
</dbReference>
<evidence type="ECO:0000256" key="2">
    <source>
        <dbReference type="ARBA" id="ARBA00023315"/>
    </source>
</evidence>
<sequence length="303" mass="33936">MSELTTRPADVQETETWRELWMDRLTQYAARTRRPARTAQAAARRERAEEAVLLRLIDGDEPVGYLSLLQIEQDGARMVVLEDLHIEEPYRRRGYGRAALAIAREWTRGRSPRVNMGVDPTDPAQQALFRDVPLGSQNMHKDLGERPALPDGVTVRRMSATEFGPWWTEQMAGYAESFVLNGLLTEEEARERAERQSAELLPSGLDTPGHDIYTIVAEDKPVASIWVCHEVEPDTSFVFDVVVDDGHRGKGYGRAAMLAAEQSALDAGAQVLGLNVFGHNEVALRLYTSLGYRPTSQMRTMTV</sequence>
<dbReference type="CDD" id="cd04301">
    <property type="entry name" value="NAT_SF"/>
    <property type="match status" value="2"/>
</dbReference>
<evidence type="ECO:0000259" key="3">
    <source>
        <dbReference type="PROSITE" id="PS51186"/>
    </source>
</evidence>
<keyword evidence="1" id="KW-0808">Transferase</keyword>
<dbReference type="SUPFAM" id="SSF55729">
    <property type="entry name" value="Acyl-CoA N-acyltransferases (Nat)"/>
    <property type="match status" value="2"/>
</dbReference>
<dbReference type="PANTHER" id="PTHR43072">
    <property type="entry name" value="N-ACETYLTRANSFERASE"/>
    <property type="match status" value="1"/>
</dbReference>
<dbReference type="Proteomes" id="UP001595816">
    <property type="component" value="Unassembled WGS sequence"/>
</dbReference>
<dbReference type="EMBL" id="JBHSAY010000009">
    <property type="protein sequence ID" value="MFC4132898.1"/>
    <property type="molecule type" value="Genomic_DNA"/>
</dbReference>
<dbReference type="InterPro" id="IPR000182">
    <property type="entry name" value="GNAT_dom"/>
</dbReference>
<organism evidence="4 5">
    <name type="scientific">Hamadaea flava</name>
    <dbReference type="NCBI Taxonomy" id="1742688"/>
    <lineage>
        <taxon>Bacteria</taxon>
        <taxon>Bacillati</taxon>
        <taxon>Actinomycetota</taxon>
        <taxon>Actinomycetes</taxon>
        <taxon>Micromonosporales</taxon>
        <taxon>Micromonosporaceae</taxon>
        <taxon>Hamadaea</taxon>
    </lineage>
</organism>
<reference evidence="5" key="1">
    <citation type="journal article" date="2019" name="Int. J. Syst. Evol. Microbiol.">
        <title>The Global Catalogue of Microorganisms (GCM) 10K type strain sequencing project: providing services to taxonomists for standard genome sequencing and annotation.</title>
        <authorList>
            <consortium name="The Broad Institute Genomics Platform"/>
            <consortium name="The Broad Institute Genome Sequencing Center for Infectious Disease"/>
            <person name="Wu L."/>
            <person name="Ma J."/>
        </authorList>
    </citation>
    <scope>NUCLEOTIDE SEQUENCE [LARGE SCALE GENOMIC DNA]</scope>
    <source>
        <strain evidence="5">CGMCC 4.7289</strain>
    </source>
</reference>
<comment type="caution">
    <text evidence="4">The sequence shown here is derived from an EMBL/GenBank/DDBJ whole genome shotgun (WGS) entry which is preliminary data.</text>
</comment>
<evidence type="ECO:0000313" key="5">
    <source>
        <dbReference type="Proteomes" id="UP001595816"/>
    </source>
</evidence>
<protein>
    <submittedName>
        <fullName evidence="4">GNAT family N-acetyltransferase</fullName>
    </submittedName>
</protein>
<keyword evidence="5" id="KW-1185">Reference proteome</keyword>
<dbReference type="InterPro" id="IPR016181">
    <property type="entry name" value="Acyl_CoA_acyltransferase"/>
</dbReference>
<feature type="domain" description="N-acetyltransferase" evidence="3">
    <location>
        <begin position="4"/>
        <end position="156"/>
    </location>
</feature>
<feature type="domain" description="N-acetyltransferase" evidence="3">
    <location>
        <begin position="153"/>
        <end position="303"/>
    </location>
</feature>
<dbReference type="PROSITE" id="PS51186">
    <property type="entry name" value="GNAT"/>
    <property type="match status" value="2"/>
</dbReference>
<evidence type="ECO:0000256" key="1">
    <source>
        <dbReference type="ARBA" id="ARBA00022679"/>
    </source>
</evidence>
<name>A0ABV8LQU2_9ACTN</name>
<proteinExistence type="predicted"/>
<gene>
    <name evidence="4" type="ORF">ACFOZ4_19995</name>
</gene>